<accession>A0A8J3YPW8</accession>
<feature type="domain" description="UspA" evidence="2">
    <location>
        <begin position="144"/>
        <end position="281"/>
    </location>
</feature>
<feature type="domain" description="UspA" evidence="2">
    <location>
        <begin position="5"/>
        <end position="136"/>
    </location>
</feature>
<dbReference type="PANTHER" id="PTHR31964:SF113">
    <property type="entry name" value="USPA DOMAIN-CONTAINING PROTEIN"/>
    <property type="match status" value="1"/>
</dbReference>
<dbReference type="InterPro" id="IPR006015">
    <property type="entry name" value="Universal_stress_UspA"/>
</dbReference>
<dbReference type="SUPFAM" id="SSF52402">
    <property type="entry name" value="Adenine nucleotide alpha hydrolases-like"/>
    <property type="match status" value="2"/>
</dbReference>
<dbReference type="AlphaFoldDB" id="A0A8J3YPW8"/>
<proteinExistence type="inferred from homology"/>
<evidence type="ECO:0000313" key="4">
    <source>
        <dbReference type="Proteomes" id="UP000619260"/>
    </source>
</evidence>
<dbReference type="InterPro" id="IPR014729">
    <property type="entry name" value="Rossmann-like_a/b/a_fold"/>
</dbReference>
<protein>
    <recommendedName>
        <fullName evidence="2">UspA domain-containing protein</fullName>
    </recommendedName>
</protein>
<evidence type="ECO:0000256" key="1">
    <source>
        <dbReference type="ARBA" id="ARBA00008791"/>
    </source>
</evidence>
<organism evidence="3 4">
    <name type="scientific">Virgisporangium aliadipatigenens</name>
    <dbReference type="NCBI Taxonomy" id="741659"/>
    <lineage>
        <taxon>Bacteria</taxon>
        <taxon>Bacillati</taxon>
        <taxon>Actinomycetota</taxon>
        <taxon>Actinomycetes</taxon>
        <taxon>Micromonosporales</taxon>
        <taxon>Micromonosporaceae</taxon>
        <taxon>Virgisporangium</taxon>
    </lineage>
</organism>
<name>A0A8J3YPW8_9ACTN</name>
<dbReference type="PANTHER" id="PTHR31964">
    <property type="entry name" value="ADENINE NUCLEOTIDE ALPHA HYDROLASES-LIKE SUPERFAMILY PROTEIN"/>
    <property type="match status" value="1"/>
</dbReference>
<dbReference type="InterPro" id="IPR006016">
    <property type="entry name" value="UspA"/>
</dbReference>
<gene>
    <name evidence="3" type="ORF">Val02_50390</name>
</gene>
<keyword evidence="4" id="KW-1185">Reference proteome</keyword>
<dbReference type="EMBL" id="BOPF01000019">
    <property type="protein sequence ID" value="GIJ48153.1"/>
    <property type="molecule type" value="Genomic_DNA"/>
</dbReference>
<dbReference type="Proteomes" id="UP000619260">
    <property type="component" value="Unassembled WGS sequence"/>
</dbReference>
<comment type="similarity">
    <text evidence="1">Belongs to the universal stress protein A family.</text>
</comment>
<evidence type="ECO:0000313" key="3">
    <source>
        <dbReference type="EMBL" id="GIJ48153.1"/>
    </source>
</evidence>
<comment type="caution">
    <text evidence="3">The sequence shown here is derived from an EMBL/GenBank/DDBJ whole genome shotgun (WGS) entry which is preliminary data.</text>
</comment>
<reference evidence="3" key="1">
    <citation type="submission" date="2021-01" db="EMBL/GenBank/DDBJ databases">
        <title>Whole genome shotgun sequence of Virgisporangium aliadipatigenens NBRC 105644.</title>
        <authorList>
            <person name="Komaki H."/>
            <person name="Tamura T."/>
        </authorList>
    </citation>
    <scope>NUCLEOTIDE SEQUENCE</scope>
    <source>
        <strain evidence="3">NBRC 105644</strain>
    </source>
</reference>
<dbReference type="RefSeq" id="WP_203901650.1">
    <property type="nucleotide sequence ID" value="NZ_BOPF01000019.1"/>
</dbReference>
<dbReference type="CDD" id="cd00293">
    <property type="entry name" value="USP-like"/>
    <property type="match status" value="1"/>
</dbReference>
<dbReference type="Pfam" id="PF00582">
    <property type="entry name" value="Usp"/>
    <property type="match status" value="2"/>
</dbReference>
<evidence type="ECO:0000259" key="2">
    <source>
        <dbReference type="Pfam" id="PF00582"/>
    </source>
</evidence>
<dbReference type="Gene3D" id="3.40.50.620">
    <property type="entry name" value="HUPs"/>
    <property type="match status" value="2"/>
</dbReference>
<sequence length="282" mass="28926">MERNEIVVGVDGSTQSRAALRFAAAEAARHDAALRIVAAYETDVRAARFGGAERLEQVVRELSEEIVAEAVAEVRTATATGAAIAGTPGHVLLDASRGARLLVVGNRGHGGFGSLLLGSVSQHVALNAQVPVVVVRGNAEPAGRPVIAGVDTLERADAVLGVAFAEAAARGTGVVAVHAYRVPVPAWTITYAPIPGEAEAIRQAAAEDLDTALASWREKYPSVPVEALVGRGSAARMLVDISHSGALVVVGSRGHNATVGALLGSVATQLLHHSDSPVLIAH</sequence>
<dbReference type="PRINTS" id="PR01438">
    <property type="entry name" value="UNVRSLSTRESS"/>
</dbReference>